<feature type="compositionally biased region" description="Low complexity" evidence="1">
    <location>
        <begin position="101"/>
        <end position="111"/>
    </location>
</feature>
<feature type="compositionally biased region" description="Basic and acidic residues" evidence="1">
    <location>
        <begin position="12"/>
        <end position="21"/>
    </location>
</feature>
<feature type="region of interest" description="Disordered" evidence="1">
    <location>
        <begin position="283"/>
        <end position="461"/>
    </location>
</feature>
<feature type="compositionally biased region" description="Basic and acidic residues" evidence="1">
    <location>
        <begin position="76"/>
        <end position="100"/>
    </location>
</feature>
<feature type="compositionally biased region" description="Basic residues" evidence="1">
    <location>
        <begin position="298"/>
        <end position="313"/>
    </location>
</feature>
<sequence length="461" mass="52085">ATPDRSGGSAPDDSRGGHRPADTAAVRTTDRPPRAESALRSVPGARPAVPRLRLDRRRRGDGDHHGHLRGAVPLRRRAEAGRRGVRLEPFGADRRGDGLDGRSLPLPAGRRAAGRPRRRQADPGRRHRRHRLRAAPALVRRTALAGLSALRRGDRGRPRRRQPRRCHRARWPLVRAAAGDGAGDRHLGRRLRSTPDRSPRRLDADRRRLADDVPAPRRDPPRRDGPARVAGAPRRPRRLDAGGAVRGGGRDGPAGGGPNGKLLAAGLGLPCLRLHDGLPQHPLHRLRRRHGDGADARRQRRWRHRRLQHRRQPAARDGCRSAPPGRGARRHLRPARRRLRAAARPAARRRHALRLRRRPRRLLDGDHPTHRRHRRRHLRPSAPRRDLRQPLHLHEHRLRDRGGPRRRRLRAVGRLRGGAGGQCRPRRGGCGRGLDGRRPAPSQRPRRWPCLRPETGPRRRL</sequence>
<feature type="compositionally biased region" description="Basic residues" evidence="1">
    <location>
        <begin position="404"/>
        <end position="413"/>
    </location>
</feature>
<proteinExistence type="predicted"/>
<feature type="compositionally biased region" description="Basic and acidic residues" evidence="1">
    <location>
        <begin position="383"/>
        <end position="403"/>
    </location>
</feature>
<name>A0A6J4VM34_9BACT</name>
<gene>
    <name evidence="2" type="ORF">AVDCRST_MAG19-4319</name>
</gene>
<dbReference type="AlphaFoldDB" id="A0A6J4VM34"/>
<dbReference type="EMBL" id="CADCWL010000240">
    <property type="protein sequence ID" value="CAA9583212.1"/>
    <property type="molecule type" value="Genomic_DNA"/>
</dbReference>
<feature type="non-terminal residue" evidence="2">
    <location>
        <position position="1"/>
    </location>
</feature>
<feature type="compositionally biased region" description="Basic residues" evidence="1">
    <location>
        <begin position="157"/>
        <end position="170"/>
    </location>
</feature>
<feature type="compositionally biased region" description="Basic residues" evidence="1">
    <location>
        <begin position="369"/>
        <end position="379"/>
    </location>
</feature>
<organism evidence="2">
    <name type="scientific">uncultured Thermomicrobiales bacterium</name>
    <dbReference type="NCBI Taxonomy" id="1645740"/>
    <lineage>
        <taxon>Bacteria</taxon>
        <taxon>Pseudomonadati</taxon>
        <taxon>Thermomicrobiota</taxon>
        <taxon>Thermomicrobia</taxon>
        <taxon>Thermomicrobiales</taxon>
        <taxon>environmental samples</taxon>
    </lineage>
</organism>
<reference evidence="2" key="1">
    <citation type="submission" date="2020-02" db="EMBL/GenBank/DDBJ databases">
        <authorList>
            <person name="Meier V. D."/>
        </authorList>
    </citation>
    <scope>NUCLEOTIDE SEQUENCE</scope>
    <source>
        <strain evidence="2">AVDCRST_MAG19</strain>
    </source>
</reference>
<feature type="region of interest" description="Disordered" evidence="1">
    <location>
        <begin position="1"/>
        <end position="259"/>
    </location>
</feature>
<protein>
    <submittedName>
        <fullName evidence="2">Uncharacterized protein</fullName>
    </submittedName>
</protein>
<feature type="non-terminal residue" evidence="2">
    <location>
        <position position="461"/>
    </location>
</feature>
<feature type="compositionally biased region" description="Basic residues" evidence="1">
    <location>
        <begin position="327"/>
        <end position="360"/>
    </location>
</feature>
<feature type="compositionally biased region" description="Basic and acidic residues" evidence="1">
    <location>
        <begin position="193"/>
        <end position="226"/>
    </location>
</feature>
<evidence type="ECO:0000256" key="1">
    <source>
        <dbReference type="SAM" id="MobiDB-lite"/>
    </source>
</evidence>
<feature type="compositionally biased region" description="Gly residues" evidence="1">
    <location>
        <begin position="244"/>
        <end position="259"/>
    </location>
</feature>
<evidence type="ECO:0000313" key="2">
    <source>
        <dbReference type="EMBL" id="CAA9583212.1"/>
    </source>
</evidence>
<feature type="compositionally biased region" description="Low complexity" evidence="1">
    <location>
        <begin position="134"/>
        <end position="145"/>
    </location>
</feature>
<accession>A0A6J4VM34</accession>